<dbReference type="AlphaFoldDB" id="A0A2G6E6A4"/>
<comment type="caution">
    <text evidence="1">The sequence shown here is derived from an EMBL/GenBank/DDBJ whole genome shotgun (WGS) entry which is preliminary data.</text>
</comment>
<accession>A0A2G6E6A4</accession>
<evidence type="ECO:0000313" key="1">
    <source>
        <dbReference type="EMBL" id="PID57402.1"/>
    </source>
</evidence>
<evidence type="ECO:0000313" key="2">
    <source>
        <dbReference type="Proteomes" id="UP000229740"/>
    </source>
</evidence>
<name>A0A2G6E6A4_9BACT</name>
<protein>
    <submittedName>
        <fullName evidence="1">Uncharacterized protein</fullName>
    </submittedName>
</protein>
<reference evidence="1 2" key="1">
    <citation type="submission" date="2017-10" db="EMBL/GenBank/DDBJ databases">
        <title>Novel microbial diversity and functional potential in the marine mammal oral microbiome.</title>
        <authorList>
            <person name="Dudek N.K."/>
            <person name="Sun C.L."/>
            <person name="Burstein D."/>
            <person name="Kantor R.S."/>
            <person name="Aliaga Goltsman D.S."/>
            <person name="Bik E.M."/>
            <person name="Thomas B.C."/>
            <person name="Banfield J.F."/>
            <person name="Relman D.A."/>
        </authorList>
    </citation>
    <scope>NUCLEOTIDE SEQUENCE [LARGE SCALE GENOMIC DNA]</scope>
    <source>
        <strain evidence="1">DOLZORAL124_49_17</strain>
    </source>
</reference>
<organism evidence="1 2">
    <name type="scientific">candidate division KSB3 bacterium</name>
    <dbReference type="NCBI Taxonomy" id="2044937"/>
    <lineage>
        <taxon>Bacteria</taxon>
        <taxon>candidate division KSB3</taxon>
    </lineage>
</organism>
<proteinExistence type="predicted"/>
<sequence>MWFFKLNVVKPSKGFPLDKKSVGLKCVFVMVLTLPSFDTLIKSLKFVNFSFWIFMVLSSGKKRKKRAGVRQLSERQF</sequence>
<gene>
    <name evidence="1" type="ORF">CSB45_07725</name>
</gene>
<dbReference type="EMBL" id="PDPS01000027">
    <property type="protein sequence ID" value="PID57402.1"/>
    <property type="molecule type" value="Genomic_DNA"/>
</dbReference>
<dbReference type="Proteomes" id="UP000229740">
    <property type="component" value="Unassembled WGS sequence"/>
</dbReference>